<gene>
    <name evidence="18" type="ORF">Y88_3328</name>
</gene>
<comment type="caution">
    <text evidence="18">The sequence shown here is derived from an EMBL/GenBank/DDBJ whole genome shotgun (WGS) entry which is preliminary data.</text>
</comment>
<dbReference type="InterPro" id="IPR003660">
    <property type="entry name" value="HAMP_dom"/>
</dbReference>
<evidence type="ECO:0000256" key="9">
    <source>
        <dbReference type="ARBA" id="ARBA00022741"/>
    </source>
</evidence>
<feature type="transmembrane region" description="Helical" evidence="15">
    <location>
        <begin position="20"/>
        <end position="38"/>
    </location>
</feature>
<keyword evidence="12 15" id="KW-1133">Transmembrane helix</keyword>
<dbReference type="SMART" id="SM00304">
    <property type="entry name" value="HAMP"/>
    <property type="match status" value="1"/>
</dbReference>
<keyword evidence="13" id="KW-0902">Two-component regulatory system</keyword>
<evidence type="ECO:0000256" key="15">
    <source>
        <dbReference type="SAM" id="Phobius"/>
    </source>
</evidence>
<dbReference type="eggNOG" id="COG2205">
    <property type="taxonomic scope" value="Bacteria"/>
</dbReference>
<evidence type="ECO:0000256" key="1">
    <source>
        <dbReference type="ARBA" id="ARBA00000085"/>
    </source>
</evidence>
<dbReference type="OrthoDB" id="9804645at2"/>
<dbReference type="HOGENOM" id="CLU_000445_89_27_5"/>
<keyword evidence="7" id="KW-0808">Transferase</keyword>
<evidence type="ECO:0000259" key="17">
    <source>
        <dbReference type="PROSITE" id="PS50885"/>
    </source>
</evidence>
<dbReference type="Pfam" id="PF00672">
    <property type="entry name" value="HAMP"/>
    <property type="match status" value="1"/>
</dbReference>
<dbReference type="STRING" id="983920.Y88_3328"/>
<dbReference type="PANTHER" id="PTHR44936">
    <property type="entry name" value="SENSOR PROTEIN CREC"/>
    <property type="match status" value="1"/>
</dbReference>
<evidence type="ECO:0000256" key="13">
    <source>
        <dbReference type="ARBA" id="ARBA00023012"/>
    </source>
</evidence>
<keyword evidence="4" id="KW-1003">Cell membrane</keyword>
<feature type="transmembrane region" description="Helical" evidence="15">
    <location>
        <begin position="178"/>
        <end position="197"/>
    </location>
</feature>
<accession>F1ZBS6</accession>
<reference evidence="18 19" key="1">
    <citation type="journal article" date="2012" name="J. Bacteriol.">
        <title>Draft Genome Sequence of Novosphingobium nitrogenifigens Y88T.</title>
        <authorList>
            <person name="Strabala T.J."/>
            <person name="Macdonald L."/>
            <person name="Liu V."/>
            <person name="Smit A.M."/>
        </authorList>
    </citation>
    <scope>NUCLEOTIDE SEQUENCE [LARGE SCALE GENOMIC DNA]</scope>
    <source>
        <strain evidence="18 19">DSM 19370</strain>
    </source>
</reference>
<dbReference type="InParanoid" id="F1ZBS6"/>
<keyword evidence="19" id="KW-1185">Reference proteome</keyword>
<name>F1ZBS6_9SPHN</name>
<dbReference type="SUPFAM" id="SSF55874">
    <property type="entry name" value="ATPase domain of HSP90 chaperone/DNA topoisomerase II/histidine kinase"/>
    <property type="match status" value="1"/>
</dbReference>
<evidence type="ECO:0000256" key="5">
    <source>
        <dbReference type="ARBA" id="ARBA00022519"/>
    </source>
</evidence>
<evidence type="ECO:0000256" key="4">
    <source>
        <dbReference type="ARBA" id="ARBA00022475"/>
    </source>
</evidence>
<evidence type="ECO:0000256" key="8">
    <source>
        <dbReference type="ARBA" id="ARBA00022692"/>
    </source>
</evidence>
<proteinExistence type="predicted"/>
<dbReference type="SUPFAM" id="SSF47384">
    <property type="entry name" value="Homodimeric domain of signal transducing histidine kinase"/>
    <property type="match status" value="1"/>
</dbReference>
<dbReference type="GO" id="GO:0005886">
    <property type="term" value="C:plasma membrane"/>
    <property type="evidence" value="ECO:0007669"/>
    <property type="project" value="UniProtKB-SubCell"/>
</dbReference>
<evidence type="ECO:0000313" key="19">
    <source>
        <dbReference type="Proteomes" id="UP000004728"/>
    </source>
</evidence>
<dbReference type="Proteomes" id="UP000004728">
    <property type="component" value="Unassembled WGS sequence"/>
</dbReference>
<dbReference type="InterPro" id="IPR036097">
    <property type="entry name" value="HisK_dim/P_sf"/>
</dbReference>
<evidence type="ECO:0000256" key="10">
    <source>
        <dbReference type="ARBA" id="ARBA00022777"/>
    </source>
</evidence>
<keyword evidence="6" id="KW-0597">Phosphoprotein</keyword>
<dbReference type="Pfam" id="PF02518">
    <property type="entry name" value="HATPase_c"/>
    <property type="match status" value="1"/>
</dbReference>
<dbReference type="GO" id="GO:0005524">
    <property type="term" value="F:ATP binding"/>
    <property type="evidence" value="ECO:0007669"/>
    <property type="project" value="UniProtKB-KW"/>
</dbReference>
<dbReference type="InterPro" id="IPR036890">
    <property type="entry name" value="HATPase_C_sf"/>
</dbReference>
<dbReference type="Gene3D" id="3.30.565.10">
    <property type="entry name" value="Histidine kinase-like ATPase, C-terminal domain"/>
    <property type="match status" value="1"/>
</dbReference>
<evidence type="ECO:0000256" key="7">
    <source>
        <dbReference type="ARBA" id="ARBA00022679"/>
    </source>
</evidence>
<dbReference type="EC" id="2.7.13.3" evidence="3"/>
<dbReference type="PROSITE" id="PS50885">
    <property type="entry name" value="HAMP"/>
    <property type="match status" value="1"/>
</dbReference>
<dbReference type="InterPro" id="IPR003594">
    <property type="entry name" value="HATPase_dom"/>
</dbReference>
<dbReference type="EMBL" id="AEWJ01000051">
    <property type="protein sequence ID" value="EGD57998.1"/>
    <property type="molecule type" value="Genomic_DNA"/>
</dbReference>
<evidence type="ECO:0000256" key="11">
    <source>
        <dbReference type="ARBA" id="ARBA00022840"/>
    </source>
</evidence>
<comment type="subcellular location">
    <subcellularLocation>
        <location evidence="2">Cell inner membrane</location>
        <topology evidence="2">Multi-pass membrane protein</topology>
    </subcellularLocation>
</comment>
<protein>
    <recommendedName>
        <fullName evidence="3">histidine kinase</fullName>
        <ecNumber evidence="3">2.7.13.3</ecNumber>
    </recommendedName>
</protein>
<feature type="domain" description="Histidine kinase" evidence="16">
    <location>
        <begin position="256"/>
        <end position="454"/>
    </location>
</feature>
<dbReference type="AlphaFoldDB" id="F1ZBS6"/>
<evidence type="ECO:0000256" key="12">
    <source>
        <dbReference type="ARBA" id="ARBA00022989"/>
    </source>
</evidence>
<sequence length="454" mass="50010">MIPLFHRLRAFADSLTGQLVVILSTGIASASFVSLFLAERAHQHDFSRVELELVVTSTSDIATRFARDPEQTARLVADDHILGATQAKTEWRMNAPDPELGRLLTARLGEAARPQAMPIPQQQCFPNFDPNLRAAGITDSSLPDCWFIRFRDAHGIERNLTIYVGRLHWPSRSPLDPLYMTLIILASVVLSIMVARVTSLPLRRLTRAARAFSVTADPEPIQVGGPREVRVALETFNLMQQRVREGFRQRTQILAAVTHDLQTPLTRLRLRLEQVPDEALRQRLIDDLGAMQHLVSDGLELARSNDSREPVSLVDIDSLLSSLAEDAADVGHDVRFSKGCDVRAMVKPEAFTRCLNNLIDNAVKYAGSAELQSGVEGEELVIRVLDEGPGIPHDLIGEAFQPYRRLGNGSGKPPGTGIGLTIADAQARTFGAKVCLRNRPHGGLCAEIRMALPD</sequence>
<dbReference type="Gene3D" id="1.10.287.130">
    <property type="match status" value="1"/>
</dbReference>
<keyword evidence="5" id="KW-0997">Cell inner membrane</keyword>
<evidence type="ECO:0000259" key="16">
    <source>
        <dbReference type="PROSITE" id="PS50109"/>
    </source>
</evidence>
<dbReference type="CDD" id="cd00082">
    <property type="entry name" value="HisKA"/>
    <property type="match status" value="1"/>
</dbReference>
<keyword evidence="10 18" id="KW-0418">Kinase</keyword>
<feature type="domain" description="HAMP" evidence="17">
    <location>
        <begin position="196"/>
        <end position="248"/>
    </location>
</feature>
<evidence type="ECO:0000256" key="6">
    <source>
        <dbReference type="ARBA" id="ARBA00022553"/>
    </source>
</evidence>
<dbReference type="InterPro" id="IPR050980">
    <property type="entry name" value="2C_sensor_his_kinase"/>
</dbReference>
<dbReference type="PANTHER" id="PTHR44936:SF5">
    <property type="entry name" value="SENSOR HISTIDINE KINASE ENVZ"/>
    <property type="match status" value="1"/>
</dbReference>
<evidence type="ECO:0000256" key="14">
    <source>
        <dbReference type="ARBA" id="ARBA00023136"/>
    </source>
</evidence>
<dbReference type="GO" id="GO:0000155">
    <property type="term" value="F:phosphorelay sensor kinase activity"/>
    <property type="evidence" value="ECO:0007669"/>
    <property type="project" value="InterPro"/>
</dbReference>
<keyword evidence="8 15" id="KW-0812">Transmembrane</keyword>
<dbReference type="SMART" id="SM00388">
    <property type="entry name" value="HisKA"/>
    <property type="match status" value="1"/>
</dbReference>
<evidence type="ECO:0000313" key="18">
    <source>
        <dbReference type="EMBL" id="EGD57998.1"/>
    </source>
</evidence>
<evidence type="ECO:0000256" key="3">
    <source>
        <dbReference type="ARBA" id="ARBA00012438"/>
    </source>
</evidence>
<dbReference type="InterPro" id="IPR003661">
    <property type="entry name" value="HisK_dim/P_dom"/>
</dbReference>
<keyword evidence="14 15" id="KW-0472">Membrane</keyword>
<dbReference type="SMART" id="SM00387">
    <property type="entry name" value="HATPase_c"/>
    <property type="match status" value="1"/>
</dbReference>
<evidence type="ECO:0000256" key="2">
    <source>
        <dbReference type="ARBA" id="ARBA00004429"/>
    </source>
</evidence>
<dbReference type="PROSITE" id="PS50109">
    <property type="entry name" value="HIS_KIN"/>
    <property type="match status" value="1"/>
</dbReference>
<organism evidence="18 19">
    <name type="scientific">Novosphingobium nitrogenifigens DSM 19370</name>
    <dbReference type="NCBI Taxonomy" id="983920"/>
    <lineage>
        <taxon>Bacteria</taxon>
        <taxon>Pseudomonadati</taxon>
        <taxon>Pseudomonadota</taxon>
        <taxon>Alphaproteobacteria</taxon>
        <taxon>Sphingomonadales</taxon>
        <taxon>Sphingomonadaceae</taxon>
        <taxon>Novosphingobium</taxon>
    </lineage>
</organism>
<comment type="catalytic activity">
    <reaction evidence="1">
        <text>ATP + protein L-histidine = ADP + protein N-phospho-L-histidine.</text>
        <dbReference type="EC" id="2.7.13.3"/>
    </reaction>
</comment>
<keyword evidence="9" id="KW-0547">Nucleotide-binding</keyword>
<dbReference type="RefSeq" id="WP_008070499.1">
    <property type="nucleotide sequence ID" value="NZ_AQWK01000007.1"/>
</dbReference>
<keyword evidence="11" id="KW-0067">ATP-binding</keyword>
<dbReference type="InterPro" id="IPR005467">
    <property type="entry name" value="His_kinase_dom"/>
</dbReference>